<evidence type="ECO:0000313" key="6">
    <source>
        <dbReference type="EMBL" id="CAH0374219.1"/>
    </source>
</evidence>
<evidence type="ECO:0000256" key="1">
    <source>
        <dbReference type="ARBA" id="ARBA00005647"/>
    </source>
</evidence>
<keyword evidence="3" id="KW-0687">Ribonucleoprotein</keyword>
<proteinExistence type="inferred from homology"/>
<dbReference type="GO" id="GO:0002181">
    <property type="term" value="P:cytoplasmic translation"/>
    <property type="evidence" value="ECO:0007669"/>
    <property type="project" value="TreeGrafter"/>
</dbReference>
<feature type="region of interest" description="Disordered" evidence="4">
    <location>
        <begin position="95"/>
        <end position="155"/>
    </location>
</feature>
<dbReference type="Gene3D" id="2.30.170.20">
    <property type="entry name" value="Ribosomal protein L24e"/>
    <property type="match status" value="1"/>
</dbReference>
<reference evidence="6" key="1">
    <citation type="submission" date="2021-11" db="EMBL/GenBank/DDBJ databases">
        <authorList>
            <consortium name="Genoscope - CEA"/>
            <person name="William W."/>
        </authorList>
    </citation>
    <scope>NUCLEOTIDE SEQUENCE</scope>
</reference>
<gene>
    <name evidence="6" type="ORF">PECAL_4P14900</name>
</gene>
<organism evidence="6 7">
    <name type="scientific">Pelagomonas calceolata</name>
    <dbReference type="NCBI Taxonomy" id="35677"/>
    <lineage>
        <taxon>Eukaryota</taxon>
        <taxon>Sar</taxon>
        <taxon>Stramenopiles</taxon>
        <taxon>Ochrophyta</taxon>
        <taxon>Pelagophyceae</taxon>
        <taxon>Pelagomonadales</taxon>
        <taxon>Pelagomonadaceae</taxon>
        <taxon>Pelagomonas</taxon>
    </lineage>
</organism>
<dbReference type="PANTHER" id="PTHR10792:SF1">
    <property type="entry name" value="RIBOSOMAL PROTEIN L24"/>
    <property type="match status" value="1"/>
</dbReference>
<dbReference type="GO" id="GO:0003735">
    <property type="term" value="F:structural constituent of ribosome"/>
    <property type="evidence" value="ECO:0007669"/>
    <property type="project" value="InterPro"/>
</dbReference>
<dbReference type="Pfam" id="PF01246">
    <property type="entry name" value="Ribosomal_L24e"/>
    <property type="match status" value="1"/>
</dbReference>
<dbReference type="InterPro" id="IPR000988">
    <property type="entry name" value="Ribosomal_eL24-rel_N"/>
</dbReference>
<protein>
    <recommendedName>
        <fullName evidence="5">Large ribosomal subunit protein eL24-related N-terminal domain-containing protein</fullName>
    </recommendedName>
</protein>
<evidence type="ECO:0000256" key="4">
    <source>
        <dbReference type="SAM" id="MobiDB-lite"/>
    </source>
</evidence>
<evidence type="ECO:0000313" key="7">
    <source>
        <dbReference type="Proteomes" id="UP000789595"/>
    </source>
</evidence>
<evidence type="ECO:0000259" key="5">
    <source>
        <dbReference type="Pfam" id="PF01246"/>
    </source>
</evidence>
<dbReference type="InterPro" id="IPR056366">
    <property type="entry name" value="Ribosomal_eL24"/>
</dbReference>
<dbReference type="AlphaFoldDB" id="A0A8J2SVR1"/>
<dbReference type="InterPro" id="IPR038630">
    <property type="entry name" value="L24e/L24_sf"/>
</dbReference>
<evidence type="ECO:0000256" key="3">
    <source>
        <dbReference type="ARBA" id="ARBA00023274"/>
    </source>
</evidence>
<feature type="compositionally biased region" description="Basic and acidic residues" evidence="4">
    <location>
        <begin position="95"/>
        <end position="123"/>
    </location>
</feature>
<keyword evidence="2" id="KW-0689">Ribosomal protein</keyword>
<dbReference type="SUPFAM" id="SSF57716">
    <property type="entry name" value="Glucocorticoid receptor-like (DNA-binding domain)"/>
    <property type="match status" value="1"/>
</dbReference>
<dbReference type="PANTHER" id="PTHR10792">
    <property type="entry name" value="60S RIBOSOMAL PROTEIN L24"/>
    <property type="match status" value="1"/>
</dbReference>
<keyword evidence="7" id="KW-1185">Reference proteome</keyword>
<dbReference type="EMBL" id="CAKKNE010000004">
    <property type="protein sequence ID" value="CAH0374219.1"/>
    <property type="molecule type" value="Genomic_DNA"/>
</dbReference>
<feature type="compositionally biased region" description="Low complexity" evidence="4">
    <location>
        <begin position="129"/>
        <end position="149"/>
    </location>
</feature>
<accession>A0A8J2SVR1</accession>
<dbReference type="Proteomes" id="UP000789595">
    <property type="component" value="Unassembled WGS sequence"/>
</dbReference>
<evidence type="ECO:0000256" key="2">
    <source>
        <dbReference type="ARBA" id="ARBA00022980"/>
    </source>
</evidence>
<dbReference type="Gene3D" id="6.10.250.1270">
    <property type="match status" value="1"/>
</dbReference>
<name>A0A8J2SVR1_9STRA</name>
<dbReference type="GO" id="GO:0022625">
    <property type="term" value="C:cytosolic large ribosomal subunit"/>
    <property type="evidence" value="ECO:0007669"/>
    <property type="project" value="TreeGrafter"/>
</dbReference>
<sequence>MVVKYDKCAFSEFNIFPGHGMKMVRRDGTPLMVITRKCKSLMNQRKKPAKLVWTQRWRIMNKKGLNEGVAKKRTRRVVKVQRAIVGTSAEDIKKLRTQKPEIRSAQREAAMREVKERAKEKKAAKQKAKASQPKQSKQMKQPKGGNKNARGGKRL</sequence>
<dbReference type="GO" id="GO:0003729">
    <property type="term" value="F:mRNA binding"/>
    <property type="evidence" value="ECO:0007669"/>
    <property type="project" value="TreeGrafter"/>
</dbReference>
<comment type="similarity">
    <text evidence="1">Belongs to the eukaryotic ribosomal protein eL24 family.</text>
</comment>
<dbReference type="OrthoDB" id="1727108at2759"/>
<comment type="caution">
    <text evidence="6">The sequence shown here is derived from an EMBL/GenBank/DDBJ whole genome shotgun (WGS) entry which is preliminary data.</text>
</comment>
<feature type="domain" description="Large ribosomal subunit protein eL24-related N-terminal" evidence="5">
    <location>
        <begin position="4"/>
        <end position="67"/>
    </location>
</feature>